<protein>
    <submittedName>
        <fullName evidence="2">Uncharacterized protein</fullName>
    </submittedName>
</protein>
<evidence type="ECO:0000313" key="2">
    <source>
        <dbReference type="EMBL" id="KAF5935463.1"/>
    </source>
</evidence>
<sequence length="97" mass="11054">MSKILKSREELDQAVADLSIMRLYGMNRDQVSQVLPGTPLNQPRVGASLRRQVSEVVRPKTDSVRRWKRRLRACLFIGLFVGFSGVVMYGCYTIPCH</sequence>
<dbReference type="EMBL" id="JACBKZ010000013">
    <property type="protein sequence ID" value="KAF5935463.1"/>
    <property type="molecule type" value="Genomic_DNA"/>
</dbReference>
<keyword evidence="3" id="KW-1185">Reference proteome</keyword>
<keyword evidence="1" id="KW-1133">Transmembrane helix</keyword>
<evidence type="ECO:0000256" key="1">
    <source>
        <dbReference type="SAM" id="Phobius"/>
    </source>
</evidence>
<comment type="caution">
    <text evidence="2">The sequence shown here is derived from an EMBL/GenBank/DDBJ whole genome shotgun (WGS) entry which is preliminary data.</text>
</comment>
<organism evidence="2 3">
    <name type="scientific">Camellia sinensis</name>
    <name type="common">Tea plant</name>
    <name type="synonym">Thea sinensis</name>
    <dbReference type="NCBI Taxonomy" id="4442"/>
    <lineage>
        <taxon>Eukaryota</taxon>
        <taxon>Viridiplantae</taxon>
        <taxon>Streptophyta</taxon>
        <taxon>Embryophyta</taxon>
        <taxon>Tracheophyta</taxon>
        <taxon>Spermatophyta</taxon>
        <taxon>Magnoliopsida</taxon>
        <taxon>eudicotyledons</taxon>
        <taxon>Gunneridae</taxon>
        <taxon>Pentapetalae</taxon>
        <taxon>asterids</taxon>
        <taxon>Ericales</taxon>
        <taxon>Theaceae</taxon>
        <taxon>Camellia</taxon>
    </lineage>
</organism>
<keyword evidence="1" id="KW-0812">Transmembrane</keyword>
<evidence type="ECO:0000313" key="3">
    <source>
        <dbReference type="Proteomes" id="UP000593564"/>
    </source>
</evidence>
<accession>A0A7J7G3Z8</accession>
<reference evidence="2 3" key="2">
    <citation type="submission" date="2020-07" db="EMBL/GenBank/DDBJ databases">
        <title>Genome assembly of wild tea tree DASZ reveals pedigree and selection history of tea varieties.</title>
        <authorList>
            <person name="Zhang W."/>
        </authorList>
    </citation>
    <scope>NUCLEOTIDE SEQUENCE [LARGE SCALE GENOMIC DNA]</scope>
    <source>
        <strain evidence="3">cv. G240</strain>
        <tissue evidence="2">Leaf</tissue>
    </source>
</reference>
<gene>
    <name evidence="2" type="ORF">HYC85_026592</name>
</gene>
<name>A0A7J7G3Z8_CAMSI</name>
<feature type="transmembrane region" description="Helical" evidence="1">
    <location>
        <begin position="73"/>
        <end position="95"/>
    </location>
</feature>
<dbReference type="Proteomes" id="UP000593564">
    <property type="component" value="Unassembled WGS sequence"/>
</dbReference>
<dbReference type="AlphaFoldDB" id="A0A7J7G3Z8"/>
<reference evidence="3" key="1">
    <citation type="journal article" date="2020" name="Nat. Commun.">
        <title>Genome assembly of wild tea tree DASZ reveals pedigree and selection history of tea varieties.</title>
        <authorList>
            <person name="Zhang W."/>
            <person name="Zhang Y."/>
            <person name="Qiu H."/>
            <person name="Guo Y."/>
            <person name="Wan H."/>
            <person name="Zhang X."/>
            <person name="Scossa F."/>
            <person name="Alseekh S."/>
            <person name="Zhang Q."/>
            <person name="Wang P."/>
            <person name="Xu L."/>
            <person name="Schmidt M.H."/>
            <person name="Jia X."/>
            <person name="Li D."/>
            <person name="Zhu A."/>
            <person name="Guo F."/>
            <person name="Chen W."/>
            <person name="Ni D."/>
            <person name="Usadel B."/>
            <person name="Fernie A.R."/>
            <person name="Wen W."/>
        </authorList>
    </citation>
    <scope>NUCLEOTIDE SEQUENCE [LARGE SCALE GENOMIC DNA]</scope>
    <source>
        <strain evidence="3">cv. G240</strain>
    </source>
</reference>
<keyword evidence="1" id="KW-0472">Membrane</keyword>
<proteinExistence type="predicted"/>